<comment type="caution">
    <text evidence="4">The sequence shown here is derived from an EMBL/GenBank/DDBJ whole genome shotgun (WGS) entry which is preliminary data.</text>
</comment>
<accession>A0A4R3JVX4</accession>
<protein>
    <submittedName>
        <fullName evidence="4">Cobalt-precorrin 5A acetaldehyde-lyase</fullName>
    </submittedName>
</protein>
<dbReference type="SUPFAM" id="SSF159664">
    <property type="entry name" value="CobE/GbiG C-terminal domain-like"/>
    <property type="match status" value="1"/>
</dbReference>
<dbReference type="InterPro" id="IPR002750">
    <property type="entry name" value="CobE/GbiG_C"/>
</dbReference>
<evidence type="ECO:0000259" key="3">
    <source>
        <dbReference type="Pfam" id="PF11761"/>
    </source>
</evidence>
<dbReference type="PANTHER" id="PTHR37477">
    <property type="entry name" value="COBALT-PRECORRIN-5A HYDROLASE"/>
    <property type="match status" value="1"/>
</dbReference>
<dbReference type="Pfam" id="PF11760">
    <property type="entry name" value="CbiG_N"/>
    <property type="match status" value="1"/>
</dbReference>
<dbReference type="InterPro" id="IPR021745">
    <property type="entry name" value="CbiG_mid"/>
</dbReference>
<reference evidence="4 5" key="1">
    <citation type="submission" date="2019-03" db="EMBL/GenBank/DDBJ databases">
        <title>Genomic Encyclopedia of Type Strains, Phase IV (KMG-IV): sequencing the most valuable type-strain genomes for metagenomic binning, comparative biology and taxonomic classification.</title>
        <authorList>
            <person name="Goeker M."/>
        </authorList>
    </citation>
    <scope>NUCLEOTIDE SEQUENCE [LARGE SCALE GENOMIC DNA]</scope>
    <source>
        <strain evidence="4 5">DSM 29489</strain>
    </source>
</reference>
<sequence length="361" mass="39684">MHTGTKAFENESKIAIFSFTEAGSRQNTPVRKFLSSTGYHCESYTVERFADEFGMHPLPENLKSWIGERWGNYTFIFIGAVGIGVRYIAPWVADKYTDSAVLCIDEKGKFVIPVLSGHVGGAVELATLLADGLGAVAVVTTATDLQNKFAVDVFAKKNHLYIDDRVLAKKISAAVLRGERVGFYSSFPIEGKIPAELHLCSSLEELCSLPLGIAVVDTAKIKEVKNILYLPLQIFVIGLGCRRGTAKKDLEQRLEQLLETLGISKNQIAAFTSINLKQDEAGILKLAEEYKAPFVTYSAEELQDIDAVSSESEFVKQITGVDNVCERAAQKYAPKGEVIQKKIKMDGVTFAVVKNSVKLEF</sequence>
<feature type="domain" description="CobE/GbiG C-terminal" evidence="1">
    <location>
        <begin position="236"/>
        <end position="352"/>
    </location>
</feature>
<feature type="domain" description="Cobalamin synthesis G N-terminal" evidence="2">
    <location>
        <begin position="68"/>
        <end position="144"/>
    </location>
</feature>
<dbReference type="SUPFAM" id="SSF159672">
    <property type="entry name" value="CbiG N-terminal domain-like"/>
    <property type="match status" value="1"/>
</dbReference>
<dbReference type="Proteomes" id="UP000295726">
    <property type="component" value="Unassembled WGS sequence"/>
</dbReference>
<organism evidence="4 5">
    <name type="scientific">Muricomes intestini</name>
    <dbReference type="NCBI Taxonomy" id="1796634"/>
    <lineage>
        <taxon>Bacteria</taxon>
        <taxon>Bacillati</taxon>
        <taxon>Bacillota</taxon>
        <taxon>Clostridia</taxon>
        <taxon>Lachnospirales</taxon>
        <taxon>Lachnospiraceae</taxon>
        <taxon>Muricomes</taxon>
    </lineage>
</organism>
<dbReference type="RefSeq" id="WP_132384226.1">
    <property type="nucleotide sequence ID" value="NZ_DAIPCY010000019.1"/>
</dbReference>
<dbReference type="EMBL" id="SLZZ01000053">
    <property type="protein sequence ID" value="TCS72344.1"/>
    <property type="molecule type" value="Genomic_DNA"/>
</dbReference>
<keyword evidence="4" id="KW-0456">Lyase</keyword>
<dbReference type="Pfam" id="PF01890">
    <property type="entry name" value="CbiG_C"/>
    <property type="match status" value="1"/>
</dbReference>
<dbReference type="OrthoDB" id="9781023at2"/>
<dbReference type="InterPro" id="IPR021744">
    <property type="entry name" value="CbiG_N"/>
</dbReference>
<dbReference type="GO" id="GO:0009236">
    <property type="term" value="P:cobalamin biosynthetic process"/>
    <property type="evidence" value="ECO:0007669"/>
    <property type="project" value="InterPro"/>
</dbReference>
<proteinExistence type="predicted"/>
<dbReference type="AlphaFoldDB" id="A0A4R3JVX4"/>
<gene>
    <name evidence="4" type="ORF">EDD59_1533</name>
</gene>
<name>A0A4R3JVX4_9FIRM</name>
<evidence type="ECO:0000313" key="5">
    <source>
        <dbReference type="Proteomes" id="UP000295726"/>
    </source>
</evidence>
<dbReference type="InterPro" id="IPR052553">
    <property type="entry name" value="CbiG_hydrolase"/>
</dbReference>
<evidence type="ECO:0000313" key="4">
    <source>
        <dbReference type="EMBL" id="TCS72344.1"/>
    </source>
</evidence>
<evidence type="ECO:0000259" key="1">
    <source>
        <dbReference type="Pfam" id="PF01890"/>
    </source>
</evidence>
<dbReference type="Pfam" id="PF11761">
    <property type="entry name" value="CbiG_mid"/>
    <property type="match status" value="1"/>
</dbReference>
<dbReference type="GO" id="GO:0016829">
    <property type="term" value="F:lyase activity"/>
    <property type="evidence" value="ECO:0007669"/>
    <property type="project" value="UniProtKB-KW"/>
</dbReference>
<feature type="domain" description="Cobalamin biosynthesis central region" evidence="3">
    <location>
        <begin position="149"/>
        <end position="198"/>
    </location>
</feature>
<dbReference type="InterPro" id="IPR036518">
    <property type="entry name" value="CobE/GbiG_C_sf"/>
</dbReference>
<evidence type="ECO:0000259" key="2">
    <source>
        <dbReference type="Pfam" id="PF11760"/>
    </source>
</evidence>
<dbReference type="Gene3D" id="3.40.50.11220">
    <property type="match status" value="1"/>
</dbReference>
<dbReference type="PANTHER" id="PTHR37477:SF1">
    <property type="entry name" value="COBALT-PRECORRIN-5A HYDROLASE"/>
    <property type="match status" value="1"/>
</dbReference>
<keyword evidence="5" id="KW-1185">Reference proteome</keyword>
<dbReference type="Gene3D" id="3.30.420.180">
    <property type="entry name" value="CobE/GbiG C-terminal domain"/>
    <property type="match status" value="1"/>
</dbReference>
<dbReference type="InterPro" id="IPR038029">
    <property type="entry name" value="GbiG_N_sf"/>
</dbReference>